<dbReference type="InterPro" id="IPR000223">
    <property type="entry name" value="Pept_S26A_signal_pept_1"/>
</dbReference>
<comment type="subcellular location">
    <subcellularLocation>
        <location evidence="2">Cell membrane</location>
        <topology evidence="2">Single-pass type II membrane protein</topology>
    </subcellularLocation>
    <subcellularLocation>
        <location evidence="7">Membrane</location>
        <topology evidence="7">Single-pass type II membrane protein</topology>
    </subcellularLocation>
</comment>
<dbReference type="EC" id="3.4.21.89" evidence="4 7"/>
<dbReference type="Gene3D" id="2.10.109.10">
    <property type="entry name" value="Umud Fragment, subunit A"/>
    <property type="match status" value="1"/>
</dbReference>
<dbReference type="CDD" id="cd06530">
    <property type="entry name" value="S26_SPase_I"/>
    <property type="match status" value="1"/>
</dbReference>
<dbReference type="InterPro" id="IPR019533">
    <property type="entry name" value="Peptidase_S26"/>
</dbReference>
<dbReference type="AlphaFoldDB" id="A0A809RW24"/>
<feature type="active site" evidence="6">
    <location>
        <position position="97"/>
    </location>
</feature>
<evidence type="ECO:0000256" key="4">
    <source>
        <dbReference type="ARBA" id="ARBA00013208"/>
    </source>
</evidence>
<dbReference type="PANTHER" id="PTHR43390:SF1">
    <property type="entry name" value="CHLOROPLAST PROCESSING PEPTIDASE"/>
    <property type="match status" value="1"/>
</dbReference>
<comment type="caution">
    <text evidence="7">Lacks conserved residue(s) required for the propagation of feature annotation.</text>
</comment>
<evidence type="ECO:0000256" key="7">
    <source>
        <dbReference type="RuleBase" id="RU362042"/>
    </source>
</evidence>
<keyword evidence="7" id="KW-1133">Transmembrane helix</keyword>
<evidence type="ECO:0000256" key="1">
    <source>
        <dbReference type="ARBA" id="ARBA00000677"/>
    </source>
</evidence>
<keyword evidence="7" id="KW-0645">Protease</keyword>
<evidence type="ECO:0000256" key="2">
    <source>
        <dbReference type="ARBA" id="ARBA00004401"/>
    </source>
</evidence>
<dbReference type="EMBL" id="AP021858">
    <property type="protein sequence ID" value="BBO24052.1"/>
    <property type="molecule type" value="Genomic_DNA"/>
</dbReference>
<organism evidence="9 10">
    <name type="scientific">Candidatus Nitrosymbiomonas proteolyticus</name>
    <dbReference type="NCBI Taxonomy" id="2608984"/>
    <lineage>
        <taxon>Bacteria</taxon>
        <taxon>Bacillati</taxon>
        <taxon>Armatimonadota</taxon>
        <taxon>Armatimonadota incertae sedis</taxon>
        <taxon>Candidatus Nitrosymbiomonas</taxon>
    </lineage>
</organism>
<dbReference type="InterPro" id="IPR036286">
    <property type="entry name" value="LexA/Signal_pep-like_sf"/>
</dbReference>
<comment type="catalytic activity">
    <reaction evidence="1 7">
        <text>Cleavage of hydrophobic, N-terminal signal or leader sequences from secreted and periplasmic proteins.</text>
        <dbReference type="EC" id="3.4.21.89"/>
    </reaction>
</comment>
<dbReference type="GO" id="GO:0004252">
    <property type="term" value="F:serine-type endopeptidase activity"/>
    <property type="evidence" value="ECO:0007669"/>
    <property type="project" value="InterPro"/>
</dbReference>
<evidence type="ECO:0000256" key="6">
    <source>
        <dbReference type="PIRSR" id="PIRSR600223-1"/>
    </source>
</evidence>
<dbReference type="PANTHER" id="PTHR43390">
    <property type="entry name" value="SIGNAL PEPTIDASE I"/>
    <property type="match status" value="1"/>
</dbReference>
<feature type="transmembrane region" description="Helical" evidence="7">
    <location>
        <begin position="68"/>
        <end position="87"/>
    </location>
</feature>
<sequence>MNALLAQLGEPGGFEVFIDNLARTPLSKVVLFVGVCTVLRLAVFPYLTKTEPHRRGGAYRAARFFNEGLDALIYAAVVVFLLIRPFGIQAFRIPSGSMKDTLLENDFIIANKAVYRYTSPKSGDIVVFRPPAFACQPNQIDEDGEPKVDFIKRCIGVGGDLIEIRAGTLYRNGEPAQETYRRGENTFDFKLVQYDGTYEAWKGKFIPVINDFHGMPNYRSPIAKPFAVGLGAGANPNEPIGSDWKSPDELSEQERRLIDELESAPPARIPPGHYLMIGDNRQESFDGRFWGLVREQDIIGRSEFIWLPIKRIGKTR</sequence>
<feature type="domain" description="Peptidase S26" evidence="8">
    <location>
        <begin position="72"/>
        <end position="306"/>
    </location>
</feature>
<gene>
    <name evidence="9" type="ORF">NPRO_16470</name>
</gene>
<dbReference type="SUPFAM" id="SSF51306">
    <property type="entry name" value="LexA/Signal peptidase"/>
    <property type="match status" value="1"/>
</dbReference>
<evidence type="ECO:0000259" key="8">
    <source>
        <dbReference type="Pfam" id="PF10502"/>
    </source>
</evidence>
<comment type="similarity">
    <text evidence="3 7">Belongs to the peptidase S26 family.</text>
</comment>
<feature type="transmembrane region" description="Helical" evidence="7">
    <location>
        <begin position="29"/>
        <end position="47"/>
    </location>
</feature>
<reference evidence="9" key="1">
    <citation type="journal article" name="DNA Res.">
        <title>The physiological potential of anammox bacteria as revealed by their core genome structure.</title>
        <authorList>
            <person name="Okubo T."/>
            <person name="Toyoda A."/>
            <person name="Fukuhara K."/>
            <person name="Uchiyama I."/>
            <person name="Harigaya Y."/>
            <person name="Kuroiwa M."/>
            <person name="Suzuki T."/>
            <person name="Murakami Y."/>
            <person name="Suwa Y."/>
            <person name="Takami H."/>
        </authorList>
    </citation>
    <scope>NUCLEOTIDE SEQUENCE</scope>
    <source>
        <strain evidence="9">317325-2</strain>
    </source>
</reference>
<dbReference type="GO" id="GO:0009003">
    <property type="term" value="F:signal peptidase activity"/>
    <property type="evidence" value="ECO:0007669"/>
    <property type="project" value="UniProtKB-EC"/>
</dbReference>
<dbReference type="Proteomes" id="UP000662873">
    <property type="component" value="Chromosome"/>
</dbReference>
<protein>
    <recommendedName>
        <fullName evidence="4 7">Signal peptidase I</fullName>
        <ecNumber evidence="4 7">3.4.21.89</ecNumber>
    </recommendedName>
</protein>
<evidence type="ECO:0000256" key="5">
    <source>
        <dbReference type="ARBA" id="ARBA00022801"/>
    </source>
</evidence>
<evidence type="ECO:0000313" key="9">
    <source>
        <dbReference type="EMBL" id="BBO24052.1"/>
    </source>
</evidence>
<dbReference type="GO" id="GO:0005886">
    <property type="term" value="C:plasma membrane"/>
    <property type="evidence" value="ECO:0007669"/>
    <property type="project" value="UniProtKB-SubCell"/>
</dbReference>
<keyword evidence="7" id="KW-0812">Transmembrane</keyword>
<evidence type="ECO:0000256" key="3">
    <source>
        <dbReference type="ARBA" id="ARBA00009370"/>
    </source>
</evidence>
<dbReference type="PROSITE" id="PS00761">
    <property type="entry name" value="SPASE_I_3"/>
    <property type="match status" value="1"/>
</dbReference>
<dbReference type="NCBIfam" id="TIGR02227">
    <property type="entry name" value="sigpep_I_bact"/>
    <property type="match status" value="2"/>
</dbReference>
<evidence type="ECO:0000313" key="10">
    <source>
        <dbReference type="Proteomes" id="UP000662873"/>
    </source>
</evidence>
<name>A0A809RW24_9BACT</name>
<keyword evidence="7" id="KW-0472">Membrane</keyword>
<proteinExistence type="inferred from homology"/>
<dbReference type="PRINTS" id="PR00727">
    <property type="entry name" value="LEADERPTASE"/>
</dbReference>
<dbReference type="Pfam" id="PF10502">
    <property type="entry name" value="Peptidase_S26"/>
    <property type="match status" value="1"/>
</dbReference>
<dbReference type="KEGG" id="npy:NPRO_16470"/>
<accession>A0A809RW24</accession>
<dbReference type="GO" id="GO:0006465">
    <property type="term" value="P:signal peptide processing"/>
    <property type="evidence" value="ECO:0007669"/>
    <property type="project" value="InterPro"/>
</dbReference>
<dbReference type="InterPro" id="IPR019758">
    <property type="entry name" value="Pept_S26A_signal_pept_1_CS"/>
</dbReference>
<feature type="active site" evidence="6">
    <location>
        <position position="152"/>
    </location>
</feature>
<keyword evidence="5 7" id="KW-0378">Hydrolase</keyword>